<reference evidence="2" key="1">
    <citation type="journal article" date="2014" name="Int. J. Syst. Evol. Microbiol.">
        <title>Complete genome sequence of Corynebacterium casei LMG S-19264T (=DSM 44701T), isolated from a smear-ripened cheese.</title>
        <authorList>
            <consortium name="US DOE Joint Genome Institute (JGI-PGF)"/>
            <person name="Walter F."/>
            <person name="Albersmeier A."/>
            <person name="Kalinowski J."/>
            <person name="Ruckert C."/>
        </authorList>
    </citation>
    <scope>NUCLEOTIDE SEQUENCE</scope>
    <source>
        <strain evidence="2">CGMCC 1.12813</strain>
    </source>
</reference>
<dbReference type="PANTHER" id="PTHR24094">
    <property type="entry name" value="SECRETED PROTEIN"/>
    <property type="match status" value="1"/>
</dbReference>
<keyword evidence="3" id="KW-1185">Reference proteome</keyword>
<dbReference type="RefSeq" id="WP_188509343.1">
    <property type="nucleotide sequence ID" value="NZ_BMGB01000001.1"/>
</dbReference>
<protein>
    <recommendedName>
        <fullName evidence="1">GmrSD restriction endonucleases C-terminal domain-containing protein</fullName>
    </recommendedName>
</protein>
<dbReference type="Proteomes" id="UP000606922">
    <property type="component" value="Unassembled WGS sequence"/>
</dbReference>
<organism evidence="2 3">
    <name type="scientific">Conyzicola nivalis</name>
    <dbReference type="NCBI Taxonomy" id="1477021"/>
    <lineage>
        <taxon>Bacteria</taxon>
        <taxon>Bacillati</taxon>
        <taxon>Actinomycetota</taxon>
        <taxon>Actinomycetes</taxon>
        <taxon>Micrococcales</taxon>
        <taxon>Microbacteriaceae</taxon>
        <taxon>Conyzicola</taxon>
    </lineage>
</organism>
<dbReference type="AlphaFoldDB" id="A0A916SDQ2"/>
<dbReference type="PANTHER" id="PTHR24094:SF15">
    <property type="entry name" value="AMP-DEPENDENT SYNTHETASE_LIGASE DOMAIN-CONTAINING PROTEIN-RELATED"/>
    <property type="match status" value="1"/>
</dbReference>
<dbReference type="EMBL" id="BMGB01000001">
    <property type="protein sequence ID" value="GGA95505.1"/>
    <property type="molecule type" value="Genomic_DNA"/>
</dbReference>
<reference evidence="2" key="2">
    <citation type="submission" date="2020-09" db="EMBL/GenBank/DDBJ databases">
        <authorList>
            <person name="Sun Q."/>
            <person name="Zhou Y."/>
        </authorList>
    </citation>
    <scope>NUCLEOTIDE SEQUENCE</scope>
    <source>
        <strain evidence="2">CGMCC 1.12813</strain>
    </source>
</reference>
<gene>
    <name evidence="2" type="ORF">GCM10010979_07410</name>
</gene>
<evidence type="ECO:0000259" key="1">
    <source>
        <dbReference type="Pfam" id="PF07510"/>
    </source>
</evidence>
<dbReference type="Pfam" id="PF07510">
    <property type="entry name" value="GmrSD_C"/>
    <property type="match status" value="1"/>
</dbReference>
<feature type="domain" description="GmrSD restriction endonucleases C-terminal" evidence="1">
    <location>
        <begin position="106"/>
        <end position="223"/>
    </location>
</feature>
<dbReference type="InterPro" id="IPR011089">
    <property type="entry name" value="GmrSD_C"/>
</dbReference>
<name>A0A916SDQ2_9MICO</name>
<accession>A0A916SDQ2</accession>
<evidence type="ECO:0000313" key="3">
    <source>
        <dbReference type="Proteomes" id="UP000606922"/>
    </source>
</evidence>
<sequence length="229" mass="24161">MSARRLSLRAVLVIAVFAVAAYLISATGSPSGTAPQPTSAGPVSATTAQSLAVLDTLEVKGRAPKTGYDRDDKFGTAWVDMDQNGCDTRNDVLARDLVVTTMADACRVLTGTLADPYTGTSIAFARGESTSSLVQIDHVVALSNAWQTGAQQLNAERRYEFANDPINLLAVDGATNSSKGDGDAATWLPPNASFRCAYVSRQITVKAAYDLWVTRAEHDAMTSVLAGCP</sequence>
<proteinExistence type="predicted"/>
<comment type="caution">
    <text evidence="2">The sequence shown here is derived from an EMBL/GenBank/DDBJ whole genome shotgun (WGS) entry which is preliminary data.</text>
</comment>
<evidence type="ECO:0000313" key="2">
    <source>
        <dbReference type="EMBL" id="GGA95505.1"/>
    </source>
</evidence>